<dbReference type="InterPro" id="IPR003607">
    <property type="entry name" value="HD/PDEase_dom"/>
</dbReference>
<proteinExistence type="predicted"/>
<dbReference type="PANTHER" id="PTHR11373:SF4">
    <property type="entry name" value="DEOXYNUCLEOSIDE TRIPHOSPHATE TRIPHOSPHOHYDROLASE SAMHD1"/>
    <property type="match status" value="1"/>
</dbReference>
<feature type="domain" description="HD/PDEase" evidence="1">
    <location>
        <begin position="36"/>
        <end position="217"/>
    </location>
</feature>
<accession>A0A1I5GR54</accession>
<dbReference type="GO" id="GO:0006203">
    <property type="term" value="P:dGTP catabolic process"/>
    <property type="evidence" value="ECO:0007669"/>
    <property type="project" value="TreeGrafter"/>
</dbReference>
<dbReference type="CDD" id="cd00077">
    <property type="entry name" value="HDc"/>
    <property type="match status" value="1"/>
</dbReference>
<keyword evidence="3" id="KW-1185">Reference proteome</keyword>
<sequence length="907" mass="100439">MMLFDGSSMRLIDSPILQRMRRVRQLGFSFLTYPSAEHSRFPHSIGMAHVVSRFVDAIDRKRSPSEMQDGLDGYKTFADLSPLTREEMIHAAIMHDVGHLPFSHALESAIIASKERFEFGGCSYQDFKDLAEYKLKAEISLSEALSLAVVLSPRFGSYYSNYVRSQPDEDAQFRLACLIAGQRVSDKCGNIQDIISSSSVDADKIDYVNRDAEACGIPIGVDVSRVFLGSSMIGLQDWKAKELGYGGGDRMVFALNASGWDTYDEIIRARSVLYQRVYLHAVTRTSEAIVARALKLNSQYSLETGTGADARYKDAVFLWSHTDESFLTGLSGVENKEISQLALSIMRRTLPKKACALGAVILERQIPIGSILPRLFGPKSGSDSEATLDKTVSSPFQDLFTRGGDDLIDSVDFENQIRSEVESISAKIREVEAGRGNKNKKERSLIPEGEPPQVFFIAIAALDQKLIEAPVFQHGELLTADNFTNVRGVSDAGDFFRQIGFIMAASEWREVVCLATRSVVFRRSEQFSRASISIKGDSEFSLTKSPQEFSVYPLSIVNLDAVTRRTSINVKRLNRINDTLIAGGYYDHVPLLAPKFDSEEAASAAEKYGKFNGEGGWTIDNETTTAFLNQFPPKLREDMVKLLAEGTFLDRNEVLTKVRIAIDNLKSRVAGRSYLVPLSASSGGETWSVAMKEFASDDKLSAEASLSSALRSCGPDDQIIFVDDNAASGTQSCAQLYSYCVANKDEWPEEYRKENALFGLLSEEEIKQFKTVPIGIAVAVGHQTAHERLEATCSDLGISHFSGIEYAEQIGEKVHIPTELKEFLLSVGKQLFALDRYQTKFDDLSSEKRAKCQEYGLGYSGFCGLTILASNVPTSTLTPIWMPGIVNGRPWQPLAIRWGRLRNLTLA</sequence>
<evidence type="ECO:0000313" key="3">
    <source>
        <dbReference type="Proteomes" id="UP000198599"/>
    </source>
</evidence>
<dbReference type="Gene3D" id="1.10.3210.10">
    <property type="entry name" value="Hypothetical protein af1432"/>
    <property type="match status" value="1"/>
</dbReference>
<dbReference type="SUPFAM" id="SSF109604">
    <property type="entry name" value="HD-domain/PDEase-like"/>
    <property type="match status" value="1"/>
</dbReference>
<dbReference type="GO" id="GO:0008832">
    <property type="term" value="F:dGTPase activity"/>
    <property type="evidence" value="ECO:0007669"/>
    <property type="project" value="TreeGrafter"/>
</dbReference>
<organism evidence="2 3">
    <name type="scientific">Roseovarius lutimaris</name>
    <dbReference type="NCBI Taxonomy" id="1005928"/>
    <lineage>
        <taxon>Bacteria</taxon>
        <taxon>Pseudomonadati</taxon>
        <taxon>Pseudomonadota</taxon>
        <taxon>Alphaproteobacteria</taxon>
        <taxon>Rhodobacterales</taxon>
        <taxon>Roseobacteraceae</taxon>
        <taxon>Roseovarius</taxon>
    </lineage>
</organism>
<name>A0A1I5GR54_9RHOB</name>
<evidence type="ECO:0000313" key="2">
    <source>
        <dbReference type="EMBL" id="SFO38336.1"/>
    </source>
</evidence>
<reference evidence="3" key="1">
    <citation type="submission" date="2016-10" db="EMBL/GenBank/DDBJ databases">
        <authorList>
            <person name="Varghese N."/>
            <person name="Submissions S."/>
        </authorList>
    </citation>
    <scope>NUCLEOTIDE SEQUENCE [LARGE SCALE GENOMIC DNA]</scope>
    <source>
        <strain evidence="3">DSM 28463</strain>
    </source>
</reference>
<dbReference type="AlphaFoldDB" id="A0A1I5GR54"/>
<gene>
    <name evidence="2" type="ORF">SAMN04487859_1372</name>
</gene>
<dbReference type="SMART" id="SM00471">
    <property type="entry name" value="HDc"/>
    <property type="match status" value="1"/>
</dbReference>
<dbReference type="InterPro" id="IPR050135">
    <property type="entry name" value="dGTPase-like"/>
</dbReference>
<protein>
    <submittedName>
        <fullName evidence="2">HD domain-containing protein</fullName>
    </submittedName>
</protein>
<dbReference type="Pfam" id="PF24390">
    <property type="entry name" value="PRTase-CE"/>
    <property type="match status" value="1"/>
</dbReference>
<dbReference type="InterPro" id="IPR056920">
    <property type="entry name" value="PRTase-CE"/>
</dbReference>
<evidence type="ECO:0000259" key="1">
    <source>
        <dbReference type="SMART" id="SM00471"/>
    </source>
</evidence>
<dbReference type="EMBL" id="FOVP01000037">
    <property type="protein sequence ID" value="SFO38336.1"/>
    <property type="molecule type" value="Genomic_DNA"/>
</dbReference>
<dbReference type="PANTHER" id="PTHR11373">
    <property type="entry name" value="DEOXYNUCLEOSIDE TRIPHOSPHATE TRIPHOSPHOHYDROLASE"/>
    <property type="match status" value="1"/>
</dbReference>
<dbReference type="Proteomes" id="UP000198599">
    <property type="component" value="Unassembled WGS sequence"/>
</dbReference>